<evidence type="ECO:0000313" key="3">
    <source>
        <dbReference type="EMBL" id="RLU24421.1"/>
    </source>
</evidence>
<reference evidence="3" key="1">
    <citation type="journal article" date="2018" name="Genome Res.">
        <title>The genomic architecture and molecular evolution of ant odorant receptors.</title>
        <authorList>
            <person name="McKenzie S.K."/>
            <person name="Kronauer D.J.C."/>
        </authorList>
    </citation>
    <scope>NUCLEOTIDE SEQUENCE [LARGE SCALE GENOMIC DNA]</scope>
    <source>
        <strain evidence="3">Clonal line C1</strain>
    </source>
</reference>
<dbReference type="EMBL" id="QOIP01000003">
    <property type="protein sequence ID" value="RLU24421.1"/>
    <property type="molecule type" value="Genomic_DNA"/>
</dbReference>
<dbReference type="GO" id="GO:0007005">
    <property type="term" value="P:mitochondrion organization"/>
    <property type="evidence" value="ECO:0007669"/>
    <property type="project" value="InterPro"/>
</dbReference>
<dbReference type="AlphaFoldDB" id="A0A3L8DVI3"/>
<evidence type="ECO:0000256" key="2">
    <source>
        <dbReference type="SAM" id="MobiDB-lite"/>
    </source>
</evidence>
<dbReference type="Proteomes" id="UP000279307">
    <property type="component" value="Chromosome 3"/>
</dbReference>
<dbReference type="GO" id="GO:0045202">
    <property type="term" value="C:synapse"/>
    <property type="evidence" value="ECO:0007669"/>
    <property type="project" value="GOC"/>
</dbReference>
<dbReference type="GO" id="GO:0005814">
    <property type="term" value="C:centriole"/>
    <property type="evidence" value="ECO:0007669"/>
    <property type="project" value="InterPro"/>
</dbReference>
<gene>
    <name evidence="3" type="ORF">DMN91_002510</name>
</gene>
<accession>A0A3L8DVI3</accession>
<reference evidence="3" key="2">
    <citation type="submission" date="2018-07" db="EMBL/GenBank/DDBJ databases">
        <authorList>
            <person name="Mckenzie S.K."/>
            <person name="Kronauer D.J.C."/>
        </authorList>
    </citation>
    <scope>NUCLEOTIDE SEQUENCE</scope>
    <source>
        <strain evidence="3">Clonal line C1</strain>
    </source>
</reference>
<feature type="coiled-coil region" evidence="1">
    <location>
        <begin position="582"/>
        <end position="609"/>
    </location>
</feature>
<sequence length="643" mass="75578">MPNRDNGADKHSKEKHSGRRISFTENELEPVHKPLHRHRRVHKGARRYSRINGEFQELADKNGNGDTVAQPKKNSKRCTHNKIDRLVEENRTLTMKLEKSDVNPETIADLKEKDTLMSRIRNKYHKLLQNHEDLQQECEKLNALLTERESEYCQLRTHHKEFTEALQKVEKANSNLLSFNQRYKTENVQLNEDVLLLKNVIFRLNAELERYQDKLRESGQSVLPKHINDALDSKRSADNIKKVSESWGAVNTHVLGPLLDAYRESLSEKQELINKYEVDIANLGARCKEVIVENECMQGEIEKFKAKCARYADEIRMISEDADLLKELNECYTKQTNHQKQKIHEIHSLYEQKVQAMSFDNNRLHEEHIASRTELSNLQGKYDVLVKEYEKLQCDNTKTMPVDVHNAAVEECKELLEKLKRQYETEREKLLTRVKEMEDLHCHNKTQLDVIATERNQLKTSNRNFEKSLKRMQQRLEHFQKIAHSMQVSRDSFKKQLRKTTAYCEELFSEYERVVAERDKLITLLHETENEKASIHFLGDTITQRVSHLKEQLKIVHEGAKQHLALAEKNIKVQQVGVHRMKDEYHRELQRLKHLLKQKEETIGRLQREICAARENLELVWKVTATDNKKVKGALKSVKIQHV</sequence>
<feature type="coiled-coil region" evidence="1">
    <location>
        <begin position="117"/>
        <end position="151"/>
    </location>
</feature>
<feature type="coiled-coil region" evidence="1">
    <location>
        <begin position="375"/>
        <end position="482"/>
    </location>
</feature>
<dbReference type="PANTHER" id="PTHR36170">
    <property type="entry name" value="CENTROSOMAL PROTEIN OF 89 KDA"/>
    <property type="match status" value="1"/>
</dbReference>
<comment type="caution">
    <text evidence="3">The sequence shown here is derived from an EMBL/GenBank/DDBJ whole genome shotgun (WGS) entry which is preliminary data.</text>
</comment>
<dbReference type="PANTHER" id="PTHR36170:SF1">
    <property type="entry name" value="CENTROSOMAL PROTEIN OF 89 KDA"/>
    <property type="match status" value="1"/>
</dbReference>
<protein>
    <recommendedName>
        <fullName evidence="4">Centrosomal protein of 89 kDa</fullName>
    </recommendedName>
</protein>
<dbReference type="GO" id="GO:0097539">
    <property type="term" value="C:ciliary transition fiber"/>
    <property type="evidence" value="ECO:0007669"/>
    <property type="project" value="TreeGrafter"/>
</dbReference>
<feature type="region of interest" description="Disordered" evidence="2">
    <location>
        <begin position="1"/>
        <end position="43"/>
    </location>
</feature>
<keyword evidence="1" id="KW-0175">Coiled coil</keyword>
<proteinExistence type="predicted"/>
<feature type="compositionally biased region" description="Basic residues" evidence="2">
    <location>
        <begin position="33"/>
        <end position="43"/>
    </location>
</feature>
<dbReference type="InterPro" id="IPR033545">
    <property type="entry name" value="CEP89"/>
</dbReference>
<feature type="coiled-coil region" evidence="1">
    <location>
        <begin position="259"/>
        <end position="314"/>
    </location>
</feature>
<dbReference type="GO" id="GO:0007268">
    <property type="term" value="P:chemical synaptic transmission"/>
    <property type="evidence" value="ECO:0007669"/>
    <property type="project" value="InterPro"/>
</dbReference>
<feature type="compositionally biased region" description="Basic and acidic residues" evidence="2">
    <location>
        <begin position="1"/>
        <end position="12"/>
    </location>
</feature>
<name>A0A3L8DVI3_OOCBI</name>
<evidence type="ECO:0000256" key="1">
    <source>
        <dbReference type="SAM" id="Coils"/>
    </source>
</evidence>
<dbReference type="GO" id="GO:0060271">
    <property type="term" value="P:cilium assembly"/>
    <property type="evidence" value="ECO:0007669"/>
    <property type="project" value="InterPro"/>
</dbReference>
<dbReference type="OrthoDB" id="6622877at2759"/>
<organism evidence="3">
    <name type="scientific">Ooceraea biroi</name>
    <name type="common">Clonal raider ant</name>
    <name type="synonym">Cerapachys biroi</name>
    <dbReference type="NCBI Taxonomy" id="2015173"/>
    <lineage>
        <taxon>Eukaryota</taxon>
        <taxon>Metazoa</taxon>
        <taxon>Ecdysozoa</taxon>
        <taxon>Arthropoda</taxon>
        <taxon>Hexapoda</taxon>
        <taxon>Insecta</taxon>
        <taxon>Pterygota</taxon>
        <taxon>Neoptera</taxon>
        <taxon>Endopterygota</taxon>
        <taxon>Hymenoptera</taxon>
        <taxon>Apocrita</taxon>
        <taxon>Aculeata</taxon>
        <taxon>Formicoidea</taxon>
        <taxon>Formicidae</taxon>
        <taxon>Dorylinae</taxon>
        <taxon>Ooceraea</taxon>
    </lineage>
</organism>
<evidence type="ECO:0008006" key="4">
    <source>
        <dbReference type="Google" id="ProtNLM"/>
    </source>
</evidence>